<dbReference type="Pfam" id="PF13895">
    <property type="entry name" value="Ig_2"/>
    <property type="match status" value="9"/>
</dbReference>
<feature type="domain" description="Ig-like" evidence="2">
    <location>
        <begin position="554"/>
        <end position="616"/>
    </location>
</feature>
<dbReference type="InterPro" id="IPR007110">
    <property type="entry name" value="Ig-like_dom"/>
</dbReference>
<dbReference type="InterPro" id="IPR003599">
    <property type="entry name" value="Ig_sub"/>
</dbReference>
<organism evidence="3 4">
    <name type="scientific">Pygocentrus nattereri</name>
    <name type="common">Red-bellied piranha</name>
    <dbReference type="NCBI Taxonomy" id="42514"/>
    <lineage>
        <taxon>Eukaryota</taxon>
        <taxon>Metazoa</taxon>
        <taxon>Chordata</taxon>
        <taxon>Craniata</taxon>
        <taxon>Vertebrata</taxon>
        <taxon>Euteleostomi</taxon>
        <taxon>Actinopterygii</taxon>
        <taxon>Neopterygii</taxon>
        <taxon>Teleostei</taxon>
        <taxon>Ostariophysi</taxon>
        <taxon>Characiformes</taxon>
        <taxon>Characoidei</taxon>
        <taxon>Pygocentrus</taxon>
    </lineage>
</organism>
<keyword evidence="1" id="KW-0472">Membrane</keyword>
<dbReference type="OMA" id="HVESSCE"/>
<feature type="domain" description="Ig-like" evidence="2">
    <location>
        <begin position="623"/>
        <end position="702"/>
    </location>
</feature>
<accession>A0A3B4DBQ5</accession>
<feature type="domain" description="Ig-like" evidence="2">
    <location>
        <begin position="374"/>
        <end position="453"/>
    </location>
</feature>
<feature type="domain" description="Ig-like" evidence="2">
    <location>
        <begin position="289"/>
        <end position="363"/>
    </location>
</feature>
<dbReference type="PROSITE" id="PS50835">
    <property type="entry name" value="IG_LIKE"/>
    <property type="match status" value="9"/>
</dbReference>
<keyword evidence="1" id="KW-0812">Transmembrane</keyword>
<evidence type="ECO:0000313" key="3">
    <source>
        <dbReference type="Ensembl" id="ENSPNAP00000020511.2"/>
    </source>
</evidence>
<feature type="domain" description="Ig-like" evidence="2">
    <location>
        <begin position="460"/>
        <end position="538"/>
    </location>
</feature>
<dbReference type="Ensembl" id="ENSPNAT00000031391.2">
    <property type="protein sequence ID" value="ENSPNAP00000020511.2"/>
    <property type="gene ID" value="ENSPNAG00000027209.2"/>
</dbReference>
<feature type="domain" description="Ig-like" evidence="2">
    <location>
        <begin position="793"/>
        <end position="867"/>
    </location>
</feature>
<dbReference type="InterPro" id="IPR013783">
    <property type="entry name" value="Ig-like_fold"/>
</dbReference>
<dbReference type="SUPFAM" id="SSF48726">
    <property type="entry name" value="Immunoglobulin"/>
    <property type="match status" value="10"/>
</dbReference>
<protein>
    <recommendedName>
        <fullName evidence="2">Ig-like domain-containing protein</fullName>
    </recommendedName>
</protein>
<dbReference type="InterPro" id="IPR003598">
    <property type="entry name" value="Ig_sub2"/>
</dbReference>
<feature type="domain" description="Ig-like" evidence="2">
    <location>
        <begin position="709"/>
        <end position="787"/>
    </location>
</feature>
<dbReference type="AlphaFoldDB" id="A0A3B4DBQ5"/>
<dbReference type="GeneTree" id="ENSGT01010000222294"/>
<dbReference type="SMART" id="SM00408">
    <property type="entry name" value="IGc2"/>
    <property type="match status" value="9"/>
</dbReference>
<reference evidence="3 4" key="1">
    <citation type="submission" date="2020-10" db="EMBL/GenBank/DDBJ databases">
        <title>Pygocentrus nattereri (red-bellied piranha) genome, fPygNat1, primary haplotype.</title>
        <authorList>
            <person name="Myers G."/>
            <person name="Meyer A."/>
            <person name="Karagic N."/>
            <person name="Pippel M."/>
            <person name="Winkler S."/>
            <person name="Tracey A."/>
            <person name="Wood J."/>
            <person name="Formenti G."/>
            <person name="Howe K."/>
            <person name="Fedrigo O."/>
            <person name="Jarvis E.D."/>
        </authorList>
    </citation>
    <scope>NUCLEOTIDE SEQUENCE [LARGE SCALE GENOMIC DNA]</scope>
</reference>
<dbReference type="PANTHER" id="PTHR46013:SF4">
    <property type="entry name" value="B-CELL RECEPTOR CD22-RELATED"/>
    <property type="match status" value="1"/>
</dbReference>
<reference evidence="3" key="3">
    <citation type="submission" date="2025-09" db="UniProtKB">
        <authorList>
            <consortium name="Ensembl"/>
        </authorList>
    </citation>
    <scope>IDENTIFICATION</scope>
</reference>
<reference evidence="3" key="2">
    <citation type="submission" date="2025-08" db="UniProtKB">
        <authorList>
            <consortium name="Ensembl"/>
        </authorList>
    </citation>
    <scope>IDENTIFICATION</scope>
</reference>
<dbReference type="Gene3D" id="2.60.40.10">
    <property type="entry name" value="Immunoglobulins"/>
    <property type="match status" value="10"/>
</dbReference>
<evidence type="ECO:0000313" key="4">
    <source>
        <dbReference type="Proteomes" id="UP001501920"/>
    </source>
</evidence>
<dbReference type="PANTHER" id="PTHR46013">
    <property type="entry name" value="VASCULAR CELL ADHESION MOLECULE 1"/>
    <property type="match status" value="1"/>
</dbReference>
<dbReference type="Proteomes" id="UP001501920">
    <property type="component" value="Chromosome 12"/>
</dbReference>
<keyword evidence="4" id="KW-1185">Reference proteome</keyword>
<dbReference type="InterPro" id="IPR036179">
    <property type="entry name" value="Ig-like_dom_sf"/>
</dbReference>
<proteinExistence type="predicted"/>
<name>A0A3B4DBQ5_PYGNA</name>
<keyword evidence="1" id="KW-1133">Transmembrane helix</keyword>
<feature type="domain" description="Ig-like" evidence="2">
    <location>
        <begin position="135"/>
        <end position="196"/>
    </location>
</feature>
<feature type="transmembrane region" description="Helical" evidence="1">
    <location>
        <begin position="875"/>
        <end position="898"/>
    </location>
</feature>
<feature type="domain" description="Ig-like" evidence="2">
    <location>
        <begin position="203"/>
        <end position="282"/>
    </location>
</feature>
<sequence length="917" mass="99274">MYCVAGVVAQDGWAVNYNSKSVCTLKGSALSMECTYTPPSNHSVQKAFWTKELVTSGSEPPDLSDDPEYRGRVQYLGDEHRDCSLRFKNVTETDQSKYYFIFITNQPGGKYQGAGGVDLSVTDLQVEVPERVIAGDNVTLTCKTTCSLTVRPTFTWYRNGSSLSSSTDQLHLQPVSSDNKDRYHCAVLGQNSPEVTLNVRYGPKNISVSISPSGKIVEGSSVTLTCSSDANPPVQNYTWLKGTSLVAEGETYTMKNISSVDSGEYKCRSSNEHGQKLSEALTLNVLHPPKSVSVSISPSGEIVEGSSVNLTCSSDGNPPVEYNWFKGTSIVGKGETYTMKNISSVDSGQYKCRSSNEHGEKLSEALNLNVLYPPKNISVSISPSGEIMEGSSLNLTCSSDANPPVQNYTWFKGASLVAEGETYTMKNISSVDSGQYKCRSSNEHGEKVSEALTLNVLYPPKNISVSVSPYGEIMEGRSVTLTCSSDANPPVEYNWIKGTSSVGKGETYTMKNISSVDRGEYNCRSSNKHGEKLSEALTLNVLYLQVEVPERVIEGDEVTLTCKTTCSLTVTPTFTWYRNGSSLSSSTDQLHLHSVSSDNKDRYNCAVLGQNSPEVTLNVRYGPKSVSVSISPSGEIVEGRSVTLTCSSDANPPVQNYTWFKGASSVGKGETYTMNNISSVDSGEYKCRSSNEHGQKLSEALTLNVLYPPKNISVSVSPSGKIVEGSSVTLTCSSDSVSPVEYHWFKGTSSVAKGETYTMKKISSVNRGEYKCRSSNKHGEKLSEALTLNVLYPPRNVRATSIRAPDSKSETLTCSSDANPPVQNYNWFKEGGSSPVGSGHSYMALQSGSYYCVAQNEHGSQKSAAVTVKVNPNNILVVVTGVVVGLGVVVAGAVFFYCRHVRKSKQQHLARVGDLDY</sequence>
<evidence type="ECO:0000259" key="2">
    <source>
        <dbReference type="PROSITE" id="PS50835"/>
    </source>
</evidence>
<evidence type="ECO:0000256" key="1">
    <source>
        <dbReference type="SAM" id="Phobius"/>
    </source>
</evidence>
<dbReference type="SMART" id="SM00409">
    <property type="entry name" value="IG"/>
    <property type="match status" value="10"/>
</dbReference>